<feature type="region of interest" description="Disordered" evidence="1">
    <location>
        <begin position="189"/>
        <end position="211"/>
    </location>
</feature>
<evidence type="ECO:0000256" key="1">
    <source>
        <dbReference type="SAM" id="MobiDB-lite"/>
    </source>
</evidence>
<evidence type="ECO:0000313" key="2">
    <source>
        <dbReference type="EMBL" id="KAJ3739884.1"/>
    </source>
</evidence>
<dbReference type="Proteomes" id="UP001142393">
    <property type="component" value="Unassembled WGS sequence"/>
</dbReference>
<feature type="region of interest" description="Disordered" evidence="1">
    <location>
        <begin position="91"/>
        <end position="122"/>
    </location>
</feature>
<organism evidence="2 3">
    <name type="scientific">Lentinula detonsa</name>
    <dbReference type="NCBI Taxonomy" id="2804962"/>
    <lineage>
        <taxon>Eukaryota</taxon>
        <taxon>Fungi</taxon>
        <taxon>Dikarya</taxon>
        <taxon>Basidiomycota</taxon>
        <taxon>Agaricomycotina</taxon>
        <taxon>Agaricomycetes</taxon>
        <taxon>Agaricomycetidae</taxon>
        <taxon>Agaricales</taxon>
        <taxon>Marasmiineae</taxon>
        <taxon>Omphalotaceae</taxon>
        <taxon>Lentinula</taxon>
    </lineage>
</organism>
<accession>A0A9W8NSD4</accession>
<comment type="caution">
    <text evidence="2">The sequence shown here is derived from an EMBL/GenBank/DDBJ whole genome shotgun (WGS) entry which is preliminary data.</text>
</comment>
<protein>
    <submittedName>
        <fullName evidence="2">Uncharacterized protein</fullName>
    </submittedName>
</protein>
<dbReference type="EMBL" id="JANVFU010000016">
    <property type="protein sequence ID" value="KAJ3739884.1"/>
    <property type="molecule type" value="Genomic_DNA"/>
</dbReference>
<keyword evidence="3" id="KW-1185">Reference proteome</keyword>
<proteinExistence type="predicted"/>
<name>A0A9W8NSD4_9AGAR</name>
<evidence type="ECO:0000313" key="3">
    <source>
        <dbReference type="Proteomes" id="UP001142393"/>
    </source>
</evidence>
<feature type="non-terminal residue" evidence="2">
    <location>
        <position position="211"/>
    </location>
</feature>
<sequence>MYVERYIQTNGNFDEPFGIADTFISRLRPVLHVANFSKAPITIAQGQLLGHARNPSKWLTKSSEMSQNQYNAVQAHCSFVRKLIQQGSHQHLTSSHTVRSESEITSKAHRNIIEPDDPLAEDPIEGGPKTAETGIDFVSSEKLLSEVHISTDLTQEQKQKIEEVVIQNQRAFGLDGRLGNYEAKVDISMKPGTKPISLPPYSASPANREVI</sequence>
<reference evidence="2 3" key="1">
    <citation type="journal article" date="2023" name="Proc. Natl. Acad. Sci. U.S.A.">
        <title>A global phylogenomic analysis of the shiitake genus Lentinula.</title>
        <authorList>
            <person name="Sierra-Patev S."/>
            <person name="Min B."/>
            <person name="Naranjo-Ortiz M."/>
            <person name="Looney B."/>
            <person name="Konkel Z."/>
            <person name="Slot J.C."/>
            <person name="Sakamoto Y."/>
            <person name="Steenwyk J.L."/>
            <person name="Rokas A."/>
            <person name="Carro J."/>
            <person name="Camarero S."/>
            <person name="Ferreira P."/>
            <person name="Molpeceres G."/>
            <person name="Ruiz-Duenas F.J."/>
            <person name="Serrano A."/>
            <person name="Henrissat B."/>
            <person name="Drula E."/>
            <person name="Hughes K.W."/>
            <person name="Mata J.L."/>
            <person name="Ishikawa N.K."/>
            <person name="Vargas-Isla R."/>
            <person name="Ushijima S."/>
            <person name="Smith C.A."/>
            <person name="Donoghue J."/>
            <person name="Ahrendt S."/>
            <person name="Andreopoulos W."/>
            <person name="He G."/>
            <person name="LaButti K."/>
            <person name="Lipzen A."/>
            <person name="Ng V."/>
            <person name="Riley R."/>
            <person name="Sandor L."/>
            <person name="Barry K."/>
            <person name="Martinez A.T."/>
            <person name="Xiao Y."/>
            <person name="Gibbons J.G."/>
            <person name="Terashima K."/>
            <person name="Grigoriev I.V."/>
            <person name="Hibbett D."/>
        </authorList>
    </citation>
    <scope>NUCLEOTIDE SEQUENCE [LARGE SCALE GENOMIC DNA]</scope>
    <source>
        <strain evidence="2 3">TFB7810</strain>
    </source>
</reference>
<gene>
    <name evidence="2" type="ORF">DFH05DRAFT_1406208</name>
</gene>
<dbReference type="AlphaFoldDB" id="A0A9W8NSD4"/>